<organism evidence="1 2">
    <name type="scientific">Trifolium pratense</name>
    <name type="common">Red clover</name>
    <dbReference type="NCBI Taxonomy" id="57577"/>
    <lineage>
        <taxon>Eukaryota</taxon>
        <taxon>Viridiplantae</taxon>
        <taxon>Streptophyta</taxon>
        <taxon>Embryophyta</taxon>
        <taxon>Tracheophyta</taxon>
        <taxon>Spermatophyta</taxon>
        <taxon>Magnoliopsida</taxon>
        <taxon>eudicotyledons</taxon>
        <taxon>Gunneridae</taxon>
        <taxon>Pentapetalae</taxon>
        <taxon>rosids</taxon>
        <taxon>fabids</taxon>
        <taxon>Fabales</taxon>
        <taxon>Fabaceae</taxon>
        <taxon>Papilionoideae</taxon>
        <taxon>50 kb inversion clade</taxon>
        <taxon>NPAAA clade</taxon>
        <taxon>Hologalegina</taxon>
        <taxon>IRL clade</taxon>
        <taxon>Trifolieae</taxon>
        <taxon>Trifolium</taxon>
    </lineage>
</organism>
<gene>
    <name evidence="1" type="ORF">MILVUS5_LOCUS24400</name>
</gene>
<proteinExistence type="predicted"/>
<reference evidence="1" key="1">
    <citation type="submission" date="2023-10" db="EMBL/GenBank/DDBJ databases">
        <authorList>
            <person name="Rodriguez Cubillos JULIANA M."/>
            <person name="De Vega J."/>
        </authorList>
    </citation>
    <scope>NUCLEOTIDE SEQUENCE</scope>
</reference>
<keyword evidence="2" id="KW-1185">Reference proteome</keyword>
<sequence>MTPAIAGNPGSHYVCFVVNFKSHKFEFLNSLTGGGEKLQLPNGEPSLYKQMFDVWLNEVEAFVTELYKLWKIKMPFQFTTFNWDTPKVPTQVDSDNCGVFCMKFLDEWGGEMQSFKGWSKLRKHGDNGKIAKIMDLRIDLCSAILTNSSNSRKEQVLKDAT</sequence>
<name>A0ACB0KNF7_TRIPR</name>
<evidence type="ECO:0000313" key="2">
    <source>
        <dbReference type="Proteomes" id="UP001177021"/>
    </source>
</evidence>
<protein>
    <submittedName>
        <fullName evidence="1">Uncharacterized protein</fullName>
    </submittedName>
</protein>
<accession>A0ACB0KNF7</accession>
<evidence type="ECO:0000313" key="1">
    <source>
        <dbReference type="EMBL" id="CAJ2657931.1"/>
    </source>
</evidence>
<dbReference type="EMBL" id="CASHSV030000311">
    <property type="protein sequence ID" value="CAJ2657931.1"/>
    <property type="molecule type" value="Genomic_DNA"/>
</dbReference>
<comment type="caution">
    <text evidence="1">The sequence shown here is derived from an EMBL/GenBank/DDBJ whole genome shotgun (WGS) entry which is preliminary data.</text>
</comment>
<dbReference type="Proteomes" id="UP001177021">
    <property type="component" value="Unassembled WGS sequence"/>
</dbReference>